<keyword evidence="2" id="KW-1185">Reference proteome</keyword>
<evidence type="ECO:0000313" key="2">
    <source>
        <dbReference type="Proteomes" id="UP001203665"/>
    </source>
</evidence>
<evidence type="ECO:0000313" key="1">
    <source>
        <dbReference type="EMBL" id="MCM2676791.1"/>
    </source>
</evidence>
<reference evidence="1" key="1">
    <citation type="submission" date="2022-06" db="EMBL/GenBank/DDBJ databases">
        <title>Alkalicoccobacillus porphyridii sp. nov., isolated from a marine red alga, Porphyridium purpureum and reclassification of Shouchella plakortidis and Shouchella gibsonii as Alkalicoccobacillus plakortidis comb. nov. and Alkalicoccobacillus gibsonii comb. nov.</title>
        <authorList>
            <person name="Kim K.H."/>
            <person name="Lee J.K."/>
            <person name="Han D.M."/>
            <person name="Baek J.H."/>
            <person name="Jeon C.O."/>
        </authorList>
    </citation>
    <scope>NUCLEOTIDE SEQUENCE</scope>
    <source>
        <strain evidence="1">DSM 19153</strain>
    </source>
</reference>
<dbReference type="EMBL" id="JAMQJY010000002">
    <property type="protein sequence ID" value="MCM2676791.1"/>
    <property type="molecule type" value="Genomic_DNA"/>
</dbReference>
<name>A0ABT0XLJ9_9BACI</name>
<protein>
    <submittedName>
        <fullName evidence="1">Uncharacterized protein</fullName>
    </submittedName>
</protein>
<accession>A0ABT0XLJ9</accession>
<comment type="caution">
    <text evidence="1">The sequence shown here is derived from an EMBL/GenBank/DDBJ whole genome shotgun (WGS) entry which is preliminary data.</text>
</comment>
<sequence length="326" mass="37293">MNDQLEEKVNLEGISSQAFKQKLSTNTITNLETTILTDAGKSTYSVKAIPMQQSEIQKEINHEQGQKVWTLKNGMLTFKVAPEYFPSMYSLTTHTKEWLDHSFPKPGPKSWWNPWGGGVHTLPGNVNLYTLLKQTRSASFVTQLDQWGHKWKGIQLDIDFIDHPDWMGMKLRQFYLTLPQSPIVATYYEISHPNQLLTADEFRSVSFLDKQNALLKYFPYESDTQWKFSGQEGIELSGSQLSPILRVWDEKATEGLTIIPTNGDADIYSNAEALVYETSQTHTATPDTASVRSNPTYYCVTDELHSTSGWEWLKQLRFMEGNHESH</sequence>
<dbReference type="Proteomes" id="UP001203665">
    <property type="component" value="Unassembled WGS sequence"/>
</dbReference>
<dbReference type="RefSeq" id="WP_251609836.1">
    <property type="nucleotide sequence ID" value="NZ_JAMQJY010000002.1"/>
</dbReference>
<proteinExistence type="predicted"/>
<gene>
    <name evidence="1" type="ORF">NDM98_15960</name>
</gene>
<organism evidence="1 2">
    <name type="scientific">Alkalicoccobacillus plakortidis</name>
    <dbReference type="NCBI Taxonomy" id="444060"/>
    <lineage>
        <taxon>Bacteria</taxon>
        <taxon>Bacillati</taxon>
        <taxon>Bacillota</taxon>
        <taxon>Bacilli</taxon>
        <taxon>Bacillales</taxon>
        <taxon>Bacillaceae</taxon>
        <taxon>Alkalicoccobacillus</taxon>
    </lineage>
</organism>